<dbReference type="Gene3D" id="3.30.1330.30">
    <property type="match status" value="1"/>
</dbReference>
<feature type="region of interest" description="Disordered" evidence="1">
    <location>
        <begin position="254"/>
        <end position="273"/>
    </location>
</feature>
<name>A0A9C7Q3N9_9RHOD</name>
<accession>A0A9C7Q3N9</accession>
<dbReference type="EMBL" id="BQMJ01000072">
    <property type="protein sequence ID" value="GJQ15636.1"/>
    <property type="molecule type" value="Genomic_DNA"/>
</dbReference>
<dbReference type="AlphaFoldDB" id="A0A9C7Q3N9"/>
<evidence type="ECO:0000259" key="2">
    <source>
        <dbReference type="Pfam" id="PF01248"/>
    </source>
</evidence>
<organism evidence="3 4">
    <name type="scientific">Galdieria partita</name>
    <dbReference type="NCBI Taxonomy" id="83374"/>
    <lineage>
        <taxon>Eukaryota</taxon>
        <taxon>Rhodophyta</taxon>
        <taxon>Bangiophyceae</taxon>
        <taxon>Galdieriales</taxon>
        <taxon>Galdieriaceae</taxon>
        <taxon>Galdieria</taxon>
    </lineage>
</organism>
<dbReference type="Proteomes" id="UP001061958">
    <property type="component" value="Unassembled WGS sequence"/>
</dbReference>
<sequence length="327" mass="38137">MTNIEILNYPVDIMPSSCGQPIETRNESVPNQKVFTSQWNHTSPYFGIHYYDWDTSNGLFAPILSVENLMRYLWTPLFQTTYYSWTSHRWFHLLPPPSSTFFWDDHRKYLRKWNMDTHCSQETQTLVDSAARQLLKRLGECTNMWSSKRSYCLGIRETMRAIKKSTIQLVLIANYVENTDKMKKLESKIAEMIAICKQHHIPYHFVLDVYEMAHCLGLHSKVLRKISVMGMIVVPEWNVAHLNNVTFPQQQQRNHTMMQSKKNNSGQNHSMMDNQEMETNGCLSAQVLPFLHCTQPTCPHSSSTTYLIYFGDVPISIPIPNNYRVCV</sequence>
<evidence type="ECO:0000313" key="3">
    <source>
        <dbReference type="EMBL" id="GJQ15636.1"/>
    </source>
</evidence>
<reference evidence="3" key="2">
    <citation type="submission" date="2022-01" db="EMBL/GenBank/DDBJ databases">
        <authorList>
            <person name="Hirooka S."/>
            <person name="Miyagishima S.Y."/>
        </authorList>
    </citation>
    <scope>NUCLEOTIDE SEQUENCE</scope>
    <source>
        <strain evidence="3">NBRC 102759</strain>
    </source>
</reference>
<evidence type="ECO:0000256" key="1">
    <source>
        <dbReference type="SAM" id="MobiDB-lite"/>
    </source>
</evidence>
<reference evidence="3" key="1">
    <citation type="journal article" date="2022" name="Proc. Natl. Acad. Sci. U.S.A.">
        <title>Life cycle and functional genomics of the unicellular red alga Galdieria for elucidating algal and plant evolution and industrial use.</title>
        <authorList>
            <person name="Hirooka S."/>
            <person name="Itabashi T."/>
            <person name="Ichinose T.M."/>
            <person name="Onuma R."/>
            <person name="Fujiwara T."/>
            <person name="Yamashita S."/>
            <person name="Jong L.W."/>
            <person name="Tomita R."/>
            <person name="Iwane A.H."/>
            <person name="Miyagishima S.Y."/>
        </authorList>
    </citation>
    <scope>NUCLEOTIDE SEQUENCE</scope>
    <source>
        <strain evidence="3">NBRC 102759</strain>
    </source>
</reference>
<dbReference type="SUPFAM" id="SSF55315">
    <property type="entry name" value="L30e-like"/>
    <property type="match status" value="1"/>
</dbReference>
<dbReference type="Pfam" id="PF01248">
    <property type="entry name" value="Ribosomal_L7Ae"/>
    <property type="match status" value="1"/>
</dbReference>
<dbReference type="InterPro" id="IPR029064">
    <property type="entry name" value="Ribosomal_eL30-like_sf"/>
</dbReference>
<comment type="caution">
    <text evidence="3">The sequence shown here is derived from an EMBL/GenBank/DDBJ whole genome shotgun (WGS) entry which is preliminary data.</text>
</comment>
<proteinExistence type="predicted"/>
<dbReference type="InterPro" id="IPR004038">
    <property type="entry name" value="Ribosomal_eL8/eL30/eS12/Gad45"/>
</dbReference>
<evidence type="ECO:0000313" key="4">
    <source>
        <dbReference type="Proteomes" id="UP001061958"/>
    </source>
</evidence>
<protein>
    <recommendedName>
        <fullName evidence="2">Ribosomal protein eL8/eL30/eS12/Gadd45 domain-containing protein</fullName>
    </recommendedName>
</protein>
<gene>
    <name evidence="3" type="ORF">GpartN1_g7427.t1</name>
</gene>
<keyword evidence="4" id="KW-1185">Reference proteome</keyword>
<feature type="domain" description="Ribosomal protein eL8/eL30/eS12/Gadd45" evidence="2">
    <location>
        <begin position="147"/>
        <end position="221"/>
    </location>
</feature>